<feature type="transmembrane region" description="Helical" evidence="5">
    <location>
        <begin position="560"/>
        <end position="584"/>
    </location>
</feature>
<dbReference type="PROSITE" id="PS00674">
    <property type="entry name" value="AAA"/>
    <property type="match status" value="1"/>
</dbReference>
<accession>A0A812S029</accession>
<protein>
    <submittedName>
        <fullName evidence="7">Atad1 protein</fullName>
    </submittedName>
</protein>
<comment type="caution">
    <text evidence="7">The sequence shown here is derived from an EMBL/GenBank/DDBJ whole genome shotgun (WGS) entry which is preliminary data.</text>
</comment>
<evidence type="ECO:0000256" key="5">
    <source>
        <dbReference type="SAM" id="Phobius"/>
    </source>
</evidence>
<evidence type="ECO:0000313" key="8">
    <source>
        <dbReference type="Proteomes" id="UP000649617"/>
    </source>
</evidence>
<dbReference type="EMBL" id="CAJNIZ010022436">
    <property type="protein sequence ID" value="CAE7461738.1"/>
    <property type="molecule type" value="Genomic_DNA"/>
</dbReference>
<organism evidence="7 8">
    <name type="scientific">Symbiodinium pilosum</name>
    <name type="common">Dinoflagellate</name>
    <dbReference type="NCBI Taxonomy" id="2952"/>
    <lineage>
        <taxon>Eukaryota</taxon>
        <taxon>Sar</taxon>
        <taxon>Alveolata</taxon>
        <taxon>Dinophyceae</taxon>
        <taxon>Suessiales</taxon>
        <taxon>Symbiodiniaceae</taxon>
        <taxon>Symbiodinium</taxon>
    </lineage>
</organism>
<dbReference type="InterPro" id="IPR003960">
    <property type="entry name" value="ATPase_AAA_CS"/>
</dbReference>
<dbReference type="InterPro" id="IPR027417">
    <property type="entry name" value="P-loop_NTPase"/>
</dbReference>
<feature type="transmembrane region" description="Helical" evidence="5">
    <location>
        <begin position="604"/>
        <end position="626"/>
    </location>
</feature>
<dbReference type="OrthoDB" id="10042665at2759"/>
<dbReference type="GO" id="GO:0003676">
    <property type="term" value="F:nucleic acid binding"/>
    <property type="evidence" value="ECO:0007669"/>
    <property type="project" value="InterPro"/>
</dbReference>
<sequence>MDSRIYLRAGDGTKGPLRDVVAREKLEGYIKTYGDFADLWMPWKASDNRAFGFVTFRDPVAAQQFVQLSPHCVPDATTEIIAKWRHGQKSGQGRGKTSAGDDLQGALQAMKTDDHDPDVSLKTYFAPRQTKQSLIRILKSQDEAYQKKLDASVKSIRGKDVPKKSKPKLHLFHGPPATGKTQAMKVIAAEAGLRAINLKLGEPGYGSLKELQDALNQIDEMSRDPDGVGVAVLIDEAEQVFRSRSDMKSTSVKAEAMKEVVRAFLEWTDGLQTRNRDAKPIVVVMATNLRDRIDEAIQSRVGESVQFSYPTFAQCKEHFAANAPIVQRWHWQLAMASRLLFMDFRELEAVHDLVCERDAEKPDNGTAPGDVGPLADYLPAIWSIWWQRNRKGSKEWRLLGILKLITWQLPFFSWQLRVVSREMRNGVRDTQHFRLGLMQFFRGMLQRMQGWRALALFSMFTPHSIRVALLFMKLVSAAAANAVFFRTTAQPADADPRCSKPQDLLSRIVQAFTVGVVTAVMGDVLIALLLILQRRSVVERDEWTPARVARQRNWWFCRRCFFWAIWVPHACICILYVLVFLANVSRRDAQKWLESTAMSLLQDVILKPLSIAALLGILASLALACMPQVQDKVRTQWLHDDEQEVPQQ</sequence>
<gene>
    <name evidence="7" type="primary">atad1</name>
    <name evidence="7" type="ORF">SPIL2461_LOCUS11541</name>
</gene>
<evidence type="ECO:0000256" key="2">
    <source>
        <dbReference type="ARBA" id="ARBA00022741"/>
    </source>
</evidence>
<dbReference type="Proteomes" id="UP000649617">
    <property type="component" value="Unassembled WGS sequence"/>
</dbReference>
<dbReference type="InterPro" id="IPR003593">
    <property type="entry name" value="AAA+_ATPase"/>
</dbReference>
<reference evidence="7" key="1">
    <citation type="submission" date="2021-02" db="EMBL/GenBank/DDBJ databases">
        <authorList>
            <person name="Dougan E. K."/>
            <person name="Rhodes N."/>
            <person name="Thang M."/>
            <person name="Chan C."/>
        </authorList>
    </citation>
    <scope>NUCLEOTIDE SEQUENCE</scope>
</reference>
<evidence type="ECO:0000256" key="4">
    <source>
        <dbReference type="RuleBase" id="RU003651"/>
    </source>
</evidence>
<feature type="transmembrane region" description="Helical" evidence="5">
    <location>
        <begin position="508"/>
        <end position="532"/>
    </location>
</feature>
<keyword evidence="5" id="KW-0472">Membrane</keyword>
<dbReference type="SUPFAM" id="SSF52540">
    <property type="entry name" value="P-loop containing nucleoside triphosphate hydrolases"/>
    <property type="match status" value="1"/>
</dbReference>
<dbReference type="InterPro" id="IPR050221">
    <property type="entry name" value="26S_Proteasome_ATPase"/>
</dbReference>
<dbReference type="SUPFAM" id="SSF54928">
    <property type="entry name" value="RNA-binding domain, RBD"/>
    <property type="match status" value="1"/>
</dbReference>
<name>A0A812S029_SYMPI</name>
<evidence type="ECO:0000256" key="1">
    <source>
        <dbReference type="ARBA" id="ARBA00006914"/>
    </source>
</evidence>
<evidence type="ECO:0000256" key="3">
    <source>
        <dbReference type="ARBA" id="ARBA00022840"/>
    </source>
</evidence>
<keyword evidence="3 4" id="KW-0067">ATP-binding</keyword>
<dbReference type="Gene3D" id="3.40.50.300">
    <property type="entry name" value="P-loop containing nucleotide triphosphate hydrolases"/>
    <property type="match status" value="1"/>
</dbReference>
<evidence type="ECO:0000313" key="7">
    <source>
        <dbReference type="EMBL" id="CAE7461738.1"/>
    </source>
</evidence>
<feature type="non-terminal residue" evidence="7">
    <location>
        <position position="1"/>
    </location>
</feature>
<comment type="similarity">
    <text evidence="1 4">Belongs to the AAA ATPase family.</text>
</comment>
<keyword evidence="2 4" id="KW-0547">Nucleotide-binding</keyword>
<dbReference type="AlphaFoldDB" id="A0A812S029"/>
<keyword evidence="5" id="KW-1133">Transmembrane helix</keyword>
<dbReference type="GO" id="GO:0005524">
    <property type="term" value="F:ATP binding"/>
    <property type="evidence" value="ECO:0007669"/>
    <property type="project" value="UniProtKB-KW"/>
</dbReference>
<dbReference type="GO" id="GO:0016887">
    <property type="term" value="F:ATP hydrolysis activity"/>
    <property type="evidence" value="ECO:0007669"/>
    <property type="project" value="InterPro"/>
</dbReference>
<feature type="domain" description="AAA+ ATPase" evidence="6">
    <location>
        <begin position="166"/>
        <end position="311"/>
    </location>
</feature>
<evidence type="ECO:0000259" key="6">
    <source>
        <dbReference type="SMART" id="SM00382"/>
    </source>
</evidence>
<keyword evidence="8" id="KW-1185">Reference proteome</keyword>
<dbReference type="InterPro" id="IPR035979">
    <property type="entry name" value="RBD_domain_sf"/>
</dbReference>
<dbReference type="InterPro" id="IPR003959">
    <property type="entry name" value="ATPase_AAA_core"/>
</dbReference>
<dbReference type="Pfam" id="PF00004">
    <property type="entry name" value="AAA"/>
    <property type="match status" value="1"/>
</dbReference>
<proteinExistence type="inferred from homology"/>
<dbReference type="SMART" id="SM00382">
    <property type="entry name" value="AAA"/>
    <property type="match status" value="1"/>
</dbReference>
<dbReference type="PANTHER" id="PTHR23073">
    <property type="entry name" value="26S PROTEASOME REGULATORY SUBUNIT"/>
    <property type="match status" value="1"/>
</dbReference>
<keyword evidence="5" id="KW-0812">Transmembrane</keyword>
<dbReference type="CDD" id="cd19481">
    <property type="entry name" value="RecA-like_protease"/>
    <property type="match status" value="1"/>
</dbReference>